<evidence type="ECO:0000256" key="1">
    <source>
        <dbReference type="SAM" id="MobiDB-lite"/>
    </source>
</evidence>
<feature type="region of interest" description="Disordered" evidence="1">
    <location>
        <begin position="258"/>
        <end position="303"/>
    </location>
</feature>
<accession>A0A060T2W4</accession>
<feature type="compositionally biased region" description="Polar residues" evidence="1">
    <location>
        <begin position="209"/>
        <end position="225"/>
    </location>
</feature>
<evidence type="ECO:0000313" key="3">
    <source>
        <dbReference type="EMBL" id="CDP35293.1"/>
    </source>
</evidence>
<proteinExistence type="predicted"/>
<dbReference type="InterPro" id="IPR000198">
    <property type="entry name" value="RhoGAP_dom"/>
</dbReference>
<feature type="region of interest" description="Disordered" evidence="1">
    <location>
        <begin position="185"/>
        <end position="239"/>
    </location>
</feature>
<reference evidence="3" key="2">
    <citation type="submission" date="2014-06" db="EMBL/GenBank/DDBJ databases">
        <title>The complete genome of Blastobotrys (Arxula) adeninivorans LS3 - a yeast of biotechnological interest.</title>
        <authorList>
            <person name="Kunze G."/>
            <person name="Gaillardin C."/>
            <person name="Czernicka M."/>
            <person name="Durrens P."/>
            <person name="Martin T."/>
            <person name="Boer E."/>
            <person name="Gabaldon T."/>
            <person name="Cruz J."/>
            <person name="Talla E."/>
            <person name="Marck C."/>
            <person name="Goffeau A."/>
            <person name="Barbe V."/>
            <person name="Baret P."/>
            <person name="Baronian K."/>
            <person name="Beier S."/>
            <person name="Bleykasten C."/>
            <person name="Bode R."/>
            <person name="Casaregola S."/>
            <person name="Despons L."/>
            <person name="Fairhead C."/>
            <person name="Giersberg M."/>
            <person name="Gierski P."/>
            <person name="Hahnel U."/>
            <person name="Hartmann A."/>
            <person name="Jankowska D."/>
            <person name="Jubin C."/>
            <person name="Jung P."/>
            <person name="Lafontaine I."/>
            <person name="Leh-Louis V."/>
            <person name="Lemaire M."/>
            <person name="Marcet-Houben M."/>
            <person name="Mascher M."/>
            <person name="Morel G."/>
            <person name="Richard G.-F."/>
            <person name="Riechen J."/>
            <person name="Sacerdot C."/>
            <person name="Sarkar A."/>
            <person name="Savel G."/>
            <person name="Schacherer J."/>
            <person name="Sherman D."/>
            <person name="Straub M.-L."/>
            <person name="Stein N."/>
            <person name="Thierry A."/>
            <person name="Trautwein-Schult A."/>
            <person name="Westhof E."/>
            <person name="Worch S."/>
            <person name="Dujon B."/>
            <person name="Souciet J.-L."/>
            <person name="Wincker P."/>
            <person name="Scholz U."/>
            <person name="Neuveglise N."/>
        </authorList>
    </citation>
    <scope>NUCLEOTIDE SEQUENCE</scope>
    <source>
        <strain evidence="3">LS3</strain>
    </source>
</reference>
<evidence type="ECO:0000259" key="2">
    <source>
        <dbReference type="PROSITE" id="PS50238"/>
    </source>
</evidence>
<feature type="compositionally biased region" description="Polar residues" evidence="1">
    <location>
        <begin position="283"/>
        <end position="303"/>
    </location>
</feature>
<dbReference type="EMBL" id="HG937693">
    <property type="protein sequence ID" value="CDP35293.1"/>
    <property type="molecule type" value="Genomic_DNA"/>
</dbReference>
<feature type="compositionally biased region" description="Basic and acidic residues" evidence="1">
    <location>
        <begin position="258"/>
        <end position="269"/>
    </location>
</feature>
<organism evidence="3">
    <name type="scientific">Blastobotrys adeninivorans</name>
    <name type="common">Yeast</name>
    <name type="synonym">Arxula adeninivorans</name>
    <dbReference type="NCBI Taxonomy" id="409370"/>
    <lineage>
        <taxon>Eukaryota</taxon>
        <taxon>Fungi</taxon>
        <taxon>Dikarya</taxon>
        <taxon>Ascomycota</taxon>
        <taxon>Saccharomycotina</taxon>
        <taxon>Dipodascomycetes</taxon>
        <taxon>Dipodascales</taxon>
        <taxon>Trichomonascaceae</taxon>
        <taxon>Blastobotrys</taxon>
    </lineage>
</organism>
<protein>
    <submittedName>
        <fullName evidence="3">ARAD1C32032p</fullName>
    </submittedName>
</protein>
<feature type="region of interest" description="Disordered" evidence="1">
    <location>
        <begin position="126"/>
        <end position="151"/>
    </location>
</feature>
<dbReference type="SUPFAM" id="SSF48350">
    <property type="entry name" value="GTPase activation domain, GAP"/>
    <property type="match status" value="1"/>
</dbReference>
<sequence>MWESSGSMRSASAPEMLGAKAESAEDLDPNLIPTQLLQEELKDLPYCSFALLHVMVRHLKTIIDHSDKNLMNVTNLAVVFSPCLRVNRAVFIALLTRGDALWKGLEHEGQRPDFSTIEGPADFVHLHTTNTNTNNRHHDSDDGSKPNGYYYDAHSSSSMSTAVTAGQTSNHGALADFDFSPNYSPRRAKSPALSNSTNNDKGSVRSDESVSTARSSEAASVTSYSYEGRTSALDDPEVKTSARDRMRFLSSRLTIDTEKSNRLGRDKRTQSARTPRTLFLRSSAHTPTQPESQPRSASVATRE</sequence>
<feature type="domain" description="Rho-GAP" evidence="2">
    <location>
        <begin position="1"/>
        <end position="112"/>
    </location>
</feature>
<dbReference type="InterPro" id="IPR008936">
    <property type="entry name" value="Rho_GTPase_activation_prot"/>
</dbReference>
<feature type="compositionally biased region" description="Polar residues" evidence="1">
    <location>
        <begin position="192"/>
        <end position="201"/>
    </location>
</feature>
<dbReference type="GO" id="GO:0007165">
    <property type="term" value="P:signal transduction"/>
    <property type="evidence" value="ECO:0007669"/>
    <property type="project" value="InterPro"/>
</dbReference>
<reference evidence="3" key="1">
    <citation type="submission" date="2014-02" db="EMBL/GenBank/DDBJ databases">
        <authorList>
            <person name="Genoscope - CEA"/>
        </authorList>
    </citation>
    <scope>NUCLEOTIDE SEQUENCE</scope>
    <source>
        <strain evidence="3">LS3</strain>
    </source>
</reference>
<dbReference type="PROSITE" id="PS50238">
    <property type="entry name" value="RHOGAP"/>
    <property type="match status" value="1"/>
</dbReference>
<dbReference type="Gene3D" id="1.10.555.10">
    <property type="entry name" value="Rho GTPase activation protein"/>
    <property type="match status" value="1"/>
</dbReference>
<dbReference type="AlphaFoldDB" id="A0A060T2W4"/>
<gene>
    <name evidence="3" type="ORF">GNLVRS02_ARAD1C32032g</name>
</gene>
<dbReference type="Pfam" id="PF00620">
    <property type="entry name" value="RhoGAP"/>
    <property type="match status" value="1"/>
</dbReference>
<name>A0A060T2W4_BLAAD</name>